<dbReference type="AlphaFoldDB" id="A0A0H2S8G3"/>
<organism evidence="1 2">
    <name type="scientific">Schizopora paradoxa</name>
    <dbReference type="NCBI Taxonomy" id="27342"/>
    <lineage>
        <taxon>Eukaryota</taxon>
        <taxon>Fungi</taxon>
        <taxon>Dikarya</taxon>
        <taxon>Basidiomycota</taxon>
        <taxon>Agaricomycotina</taxon>
        <taxon>Agaricomycetes</taxon>
        <taxon>Hymenochaetales</taxon>
        <taxon>Schizoporaceae</taxon>
        <taxon>Schizopora</taxon>
    </lineage>
</organism>
<keyword evidence="2" id="KW-1185">Reference proteome</keyword>
<protein>
    <submittedName>
        <fullName evidence="1">Uncharacterized protein</fullName>
    </submittedName>
</protein>
<dbReference type="OrthoDB" id="3252968at2759"/>
<evidence type="ECO:0000313" key="1">
    <source>
        <dbReference type="EMBL" id="KLO13171.1"/>
    </source>
</evidence>
<gene>
    <name evidence="1" type="ORF">SCHPADRAFT_828441</name>
</gene>
<dbReference type="EMBL" id="KQ085964">
    <property type="protein sequence ID" value="KLO13171.1"/>
    <property type="molecule type" value="Genomic_DNA"/>
</dbReference>
<dbReference type="InParanoid" id="A0A0H2S8G3"/>
<dbReference type="Proteomes" id="UP000053477">
    <property type="component" value="Unassembled WGS sequence"/>
</dbReference>
<proteinExistence type="predicted"/>
<evidence type="ECO:0000313" key="2">
    <source>
        <dbReference type="Proteomes" id="UP000053477"/>
    </source>
</evidence>
<accession>A0A0H2S8G3</accession>
<sequence>MSSFAVNDNIVLPLGKLPTEDVTFTPVGGQAVVLRANAATASREGLAIWRVQGKVWKVYRKAGDNGGTKKLDDLRDDYNRAQKEGLPMGTFSFEKGRVQEGTQRPTDGFVLITDDMEGKNFQKGSFKVALRDANVPKNKDDAGYKQILAGCEVAMKVGLKDCQGFLKTGITQPLRFIDVHTSYTKATGKYGYSGDADEILTLIKDWPTS</sequence>
<reference evidence="1 2" key="1">
    <citation type="submission" date="2015-04" db="EMBL/GenBank/DDBJ databases">
        <title>Complete genome sequence of Schizopora paradoxa KUC8140, a cosmopolitan wood degrader in East Asia.</title>
        <authorList>
            <consortium name="DOE Joint Genome Institute"/>
            <person name="Min B."/>
            <person name="Park H."/>
            <person name="Jang Y."/>
            <person name="Kim J.-J."/>
            <person name="Kim K.H."/>
            <person name="Pangilinan J."/>
            <person name="Lipzen A."/>
            <person name="Riley R."/>
            <person name="Grigoriev I.V."/>
            <person name="Spatafora J.W."/>
            <person name="Choi I.-G."/>
        </authorList>
    </citation>
    <scope>NUCLEOTIDE SEQUENCE [LARGE SCALE GENOMIC DNA]</scope>
    <source>
        <strain evidence="1 2">KUC8140</strain>
    </source>
</reference>
<name>A0A0H2S8G3_9AGAM</name>